<dbReference type="NCBIfam" id="TIGR01575">
    <property type="entry name" value="rimI"/>
    <property type="match status" value="1"/>
</dbReference>
<dbReference type="PANTHER" id="PTHR43420:SF44">
    <property type="entry name" value="ACETYLTRANSFERASE YPEA"/>
    <property type="match status" value="1"/>
</dbReference>
<comment type="catalytic activity">
    <reaction evidence="5">
        <text>N-terminal L-alanyl-[ribosomal protein bS18] + acetyl-CoA = N-terminal N(alpha)-acetyl-L-alanyl-[ribosomal protein bS18] + CoA + H(+)</text>
        <dbReference type="Rhea" id="RHEA:43756"/>
        <dbReference type="Rhea" id="RHEA-COMP:10676"/>
        <dbReference type="Rhea" id="RHEA-COMP:10677"/>
        <dbReference type="ChEBI" id="CHEBI:15378"/>
        <dbReference type="ChEBI" id="CHEBI:57287"/>
        <dbReference type="ChEBI" id="CHEBI:57288"/>
        <dbReference type="ChEBI" id="CHEBI:64718"/>
        <dbReference type="ChEBI" id="CHEBI:83683"/>
        <dbReference type="EC" id="2.3.1.266"/>
    </reaction>
</comment>
<evidence type="ECO:0000256" key="3">
    <source>
        <dbReference type="ARBA" id="ARBA00022679"/>
    </source>
</evidence>
<dbReference type="PROSITE" id="PS51186">
    <property type="entry name" value="GNAT"/>
    <property type="match status" value="1"/>
</dbReference>
<comment type="caution">
    <text evidence="7">The sequence shown here is derived from an EMBL/GenBank/DDBJ whole genome shotgun (WGS) entry which is preliminary data.</text>
</comment>
<protein>
    <recommendedName>
        <fullName evidence="5">[Ribosomal protein bS18]-alanine N-acetyltransferase</fullName>
        <ecNumber evidence="5">2.3.1.266</ecNumber>
    </recommendedName>
</protein>
<proteinExistence type="inferred from homology"/>
<dbReference type="GO" id="GO:0008999">
    <property type="term" value="F:protein-N-terminal-alanine acetyltransferase activity"/>
    <property type="evidence" value="ECO:0007669"/>
    <property type="project" value="UniProtKB-UniRule"/>
</dbReference>
<dbReference type="Proteomes" id="UP000317763">
    <property type="component" value="Unassembled WGS sequence"/>
</dbReference>
<dbReference type="EC" id="2.3.1.266" evidence="5"/>
<comment type="similarity">
    <text evidence="1 5">Belongs to the acetyltransferase family. RimI subfamily.</text>
</comment>
<dbReference type="InterPro" id="IPR050680">
    <property type="entry name" value="YpeA/RimI_acetyltransf"/>
</dbReference>
<feature type="binding site" evidence="5">
    <location>
        <position position="147"/>
    </location>
    <ligand>
        <name>acetyl-CoA</name>
        <dbReference type="ChEBI" id="CHEBI:57288"/>
    </ligand>
</feature>
<comment type="subcellular location">
    <subcellularLocation>
        <location evidence="5">Cytoplasm</location>
    </subcellularLocation>
</comment>
<dbReference type="AlphaFoldDB" id="A0A554X414"/>
<dbReference type="RefSeq" id="WP_082007651.1">
    <property type="nucleotide sequence ID" value="NZ_CP083911.1"/>
</dbReference>
<dbReference type="STRING" id="307486.GCA_000807215_02601"/>
<evidence type="ECO:0000256" key="5">
    <source>
        <dbReference type="HAMAP-Rule" id="MF_02210"/>
    </source>
</evidence>
<dbReference type="Pfam" id="PF00583">
    <property type="entry name" value="Acetyltransf_1"/>
    <property type="match status" value="1"/>
</dbReference>
<dbReference type="InterPro" id="IPR006464">
    <property type="entry name" value="AcTrfase_RimI/Ard1"/>
</dbReference>
<comment type="caution">
    <text evidence="5">Lacks conserved residue(s) required for the propagation of feature annotation.</text>
</comment>
<name>A0A554X414_9BURK</name>
<keyword evidence="4 5" id="KW-0012">Acyltransferase</keyword>
<accession>A0A554X414</accession>
<evidence type="ECO:0000259" key="6">
    <source>
        <dbReference type="PROSITE" id="PS51186"/>
    </source>
</evidence>
<dbReference type="InterPro" id="IPR000182">
    <property type="entry name" value="GNAT_dom"/>
</dbReference>
<dbReference type="EMBL" id="VJOM01000021">
    <property type="protein sequence ID" value="TSE30582.1"/>
    <property type="molecule type" value="Genomic_DNA"/>
</dbReference>
<evidence type="ECO:0000256" key="2">
    <source>
        <dbReference type="ARBA" id="ARBA00022490"/>
    </source>
</evidence>
<keyword evidence="2 5" id="KW-0963">Cytoplasm</keyword>
<sequence length="196" mass="21919">MLDALDAPTAPPPRAPADAARLVWRAMTPADIPLVAEVAKTAHAHPWKARHFEDSLVAGYWCRMLTLRPDPASDPRHWVHAPRTAEGHWLLGYLVAMPGVDEAHLLDITVAPAHRRAGWGRWMLRALRDWAAQQGAACLWLEVRASNTAARTLYASEGWQTVGVRRGYYPDTDQRREDAIVMRRDLPLVATEANGR</sequence>
<gene>
    <name evidence="5 7" type="primary">rimI</name>
    <name evidence="7" type="ORF">Ttaiw_01839</name>
</gene>
<dbReference type="HAMAP" id="MF_02210">
    <property type="entry name" value="RimI"/>
    <property type="match status" value="1"/>
</dbReference>
<evidence type="ECO:0000256" key="4">
    <source>
        <dbReference type="ARBA" id="ARBA00023315"/>
    </source>
</evidence>
<dbReference type="SUPFAM" id="SSF55729">
    <property type="entry name" value="Acyl-CoA N-acyltransferases (Nat)"/>
    <property type="match status" value="1"/>
</dbReference>
<dbReference type="GO" id="GO:0005737">
    <property type="term" value="C:cytoplasm"/>
    <property type="evidence" value="ECO:0007669"/>
    <property type="project" value="UniProtKB-SubCell"/>
</dbReference>
<dbReference type="PANTHER" id="PTHR43420">
    <property type="entry name" value="ACETYLTRANSFERASE"/>
    <property type="match status" value="1"/>
</dbReference>
<evidence type="ECO:0000313" key="7">
    <source>
        <dbReference type="EMBL" id="TSE30582.1"/>
    </source>
</evidence>
<organism evidence="7 8">
    <name type="scientific">Tepidimonas taiwanensis</name>
    <dbReference type="NCBI Taxonomy" id="307486"/>
    <lineage>
        <taxon>Bacteria</taxon>
        <taxon>Pseudomonadati</taxon>
        <taxon>Pseudomonadota</taxon>
        <taxon>Betaproteobacteria</taxon>
        <taxon>Burkholderiales</taxon>
        <taxon>Tepidimonas</taxon>
    </lineage>
</organism>
<dbReference type="CDD" id="cd04301">
    <property type="entry name" value="NAT_SF"/>
    <property type="match status" value="1"/>
</dbReference>
<keyword evidence="3 5" id="KW-0808">Transferase</keyword>
<reference evidence="7 8" key="1">
    <citation type="submission" date="2019-07" db="EMBL/GenBank/DDBJ databases">
        <title>Tepidimonas taiwanensis I1-1 draft genome.</title>
        <authorList>
            <person name="Da Costa M.S."/>
            <person name="Froufe H.J.C."/>
            <person name="Egas C."/>
            <person name="Albuquerque L."/>
        </authorList>
    </citation>
    <scope>NUCLEOTIDE SEQUENCE [LARGE SCALE GENOMIC DNA]</scope>
    <source>
        <strain evidence="7 8">I1-1</strain>
    </source>
</reference>
<dbReference type="Gene3D" id="3.40.630.30">
    <property type="match status" value="1"/>
</dbReference>
<keyword evidence="8" id="KW-1185">Reference proteome</keyword>
<feature type="active site" description="Proton donor" evidence="5">
    <location>
        <position position="154"/>
    </location>
</feature>
<evidence type="ECO:0000313" key="8">
    <source>
        <dbReference type="Proteomes" id="UP000317763"/>
    </source>
</evidence>
<comment type="function">
    <text evidence="5">Acetylates the N-terminal alanine of ribosomal protein bS18.</text>
</comment>
<evidence type="ECO:0000256" key="1">
    <source>
        <dbReference type="ARBA" id="ARBA00005395"/>
    </source>
</evidence>
<feature type="active site" description="Proton acceptor" evidence="5">
    <location>
        <position position="142"/>
    </location>
</feature>
<dbReference type="InterPro" id="IPR043690">
    <property type="entry name" value="RimI"/>
</dbReference>
<feature type="domain" description="N-acetyltransferase" evidence="6">
    <location>
        <begin position="22"/>
        <end position="187"/>
    </location>
</feature>
<dbReference type="InterPro" id="IPR016181">
    <property type="entry name" value="Acyl_CoA_acyltransferase"/>
</dbReference>